<dbReference type="GO" id="GO:0009306">
    <property type="term" value="P:protein secretion"/>
    <property type="evidence" value="ECO:0007669"/>
    <property type="project" value="InterPro"/>
</dbReference>
<dbReference type="PANTHER" id="PTHR38831">
    <property type="entry name" value="TYPE II SECRETION SYSTEM PROTEIN K"/>
    <property type="match status" value="1"/>
</dbReference>
<feature type="domain" description="T2SS protein K second SAM-like" evidence="12">
    <location>
        <begin position="236"/>
        <end position="292"/>
    </location>
</feature>
<dbReference type="InterPro" id="IPR045584">
    <property type="entry name" value="Pilin-like"/>
</dbReference>
<dbReference type="InterPro" id="IPR005628">
    <property type="entry name" value="GspK"/>
</dbReference>
<sequence>MEVILVRRNHSQQRPQRQQGVALIMVLLVVALVAVVAVQLSQRLQMNVLRTMNYQQSEQAYWYWLSAEEIARQLLQMQVQDSDGVIHQGQVWSEQTEEERVYPIEGGGLVRVGITDLQGCFNLNALKAEQLSLEEFWRRKTQFRMLIAAAVPDLDNYQLDSIVESTADWLDGDEQMNSGYGAERADYESLPMPYQAANDFFVHESELRLVRNVTQPVYQALKPFVCVVPNSDKLEVNINTLTLEHGPLLHALMLGAITPDAALQAISQRPDDGYDSIDDALRNSILAQASGQQMRPNFGGVPLPQGVTVEALGGMFDDLVVKSNYFQLDTHVKYDEMMLRGQSKLYVSEDETVVLMRGVGEP</sequence>
<comment type="subcellular location">
    <subcellularLocation>
        <location evidence="1 10">Cell inner membrane</location>
    </subcellularLocation>
</comment>
<organism evidence="14 15">
    <name type="scientific">Pseudidiomarina sediminum</name>
    <dbReference type="NCBI Taxonomy" id="431675"/>
    <lineage>
        <taxon>Bacteria</taxon>
        <taxon>Pseudomonadati</taxon>
        <taxon>Pseudomonadota</taxon>
        <taxon>Gammaproteobacteria</taxon>
        <taxon>Alteromonadales</taxon>
        <taxon>Idiomarinaceae</taxon>
        <taxon>Pseudidiomarina</taxon>
    </lineage>
</organism>
<evidence type="ECO:0000313" key="15">
    <source>
        <dbReference type="Proteomes" id="UP000287022"/>
    </source>
</evidence>
<keyword evidence="7" id="KW-0653">Protein transport</keyword>
<comment type="similarity">
    <text evidence="2 10">Belongs to the GSP K family.</text>
</comment>
<keyword evidence="6 11" id="KW-0812">Transmembrane</keyword>
<dbReference type="PIRSF" id="PIRSF002786">
    <property type="entry name" value="XcpX"/>
    <property type="match status" value="1"/>
</dbReference>
<keyword evidence="3 10" id="KW-0813">Transport</keyword>
<evidence type="ECO:0000256" key="2">
    <source>
        <dbReference type="ARBA" id="ARBA00007246"/>
    </source>
</evidence>
<evidence type="ECO:0000256" key="10">
    <source>
        <dbReference type="PIRNR" id="PIRNR002786"/>
    </source>
</evidence>
<dbReference type="Gene3D" id="3.30.1300.30">
    <property type="entry name" value="GSPII I/J protein-like"/>
    <property type="match status" value="1"/>
</dbReference>
<feature type="transmembrane region" description="Helical" evidence="11">
    <location>
        <begin position="21"/>
        <end position="40"/>
    </location>
</feature>
<dbReference type="Gene3D" id="1.10.40.60">
    <property type="entry name" value="EpsJ-like"/>
    <property type="match status" value="2"/>
</dbReference>
<dbReference type="InterPro" id="IPR038072">
    <property type="entry name" value="GspK_central_sf"/>
</dbReference>
<evidence type="ECO:0000256" key="9">
    <source>
        <dbReference type="ARBA" id="ARBA00023136"/>
    </source>
</evidence>
<comment type="caution">
    <text evidence="14">The sequence shown here is derived from an EMBL/GenBank/DDBJ whole genome shotgun (WGS) entry which is preliminary data.</text>
</comment>
<dbReference type="SUPFAM" id="SSF158544">
    <property type="entry name" value="GspK insert domain-like"/>
    <property type="match status" value="2"/>
</dbReference>
<dbReference type="STRING" id="1122124.GCA_000423165_00531"/>
<dbReference type="Pfam" id="PF21687">
    <property type="entry name" value="T2SSK_1st"/>
    <property type="match status" value="1"/>
</dbReference>
<gene>
    <name evidence="14" type="ORF">CWI80_04330</name>
</gene>
<evidence type="ECO:0000259" key="13">
    <source>
        <dbReference type="Pfam" id="PF21687"/>
    </source>
</evidence>
<evidence type="ECO:0000256" key="1">
    <source>
        <dbReference type="ARBA" id="ARBA00004533"/>
    </source>
</evidence>
<evidence type="ECO:0000256" key="6">
    <source>
        <dbReference type="ARBA" id="ARBA00022692"/>
    </source>
</evidence>
<dbReference type="AlphaFoldDB" id="A0A432Z9G0"/>
<keyword evidence="5 10" id="KW-0997">Cell inner membrane</keyword>
<evidence type="ECO:0000313" key="14">
    <source>
        <dbReference type="EMBL" id="RUO74575.1"/>
    </source>
</evidence>
<evidence type="ECO:0000256" key="4">
    <source>
        <dbReference type="ARBA" id="ARBA00022475"/>
    </source>
</evidence>
<keyword evidence="8 11" id="KW-1133">Transmembrane helix</keyword>
<dbReference type="Pfam" id="PF03934">
    <property type="entry name" value="T2SSK"/>
    <property type="match status" value="1"/>
</dbReference>
<keyword evidence="4 10" id="KW-1003">Cell membrane</keyword>
<evidence type="ECO:0000256" key="7">
    <source>
        <dbReference type="ARBA" id="ARBA00022927"/>
    </source>
</evidence>
<dbReference type="InterPro" id="IPR049179">
    <property type="entry name" value="T2SSK_SAM-like_2nd"/>
</dbReference>
<evidence type="ECO:0000259" key="12">
    <source>
        <dbReference type="Pfam" id="PF03934"/>
    </source>
</evidence>
<dbReference type="Proteomes" id="UP000287022">
    <property type="component" value="Unassembled WGS sequence"/>
</dbReference>
<dbReference type="EMBL" id="PIQE01000001">
    <property type="protein sequence ID" value="RUO74575.1"/>
    <property type="molecule type" value="Genomic_DNA"/>
</dbReference>
<proteinExistence type="inferred from homology"/>
<dbReference type="NCBIfam" id="NF037980">
    <property type="entry name" value="T2SS_GspK"/>
    <property type="match status" value="1"/>
</dbReference>
<feature type="domain" description="T2SS protein K first SAM-like" evidence="13">
    <location>
        <begin position="119"/>
        <end position="230"/>
    </location>
</feature>
<evidence type="ECO:0000256" key="5">
    <source>
        <dbReference type="ARBA" id="ARBA00022519"/>
    </source>
</evidence>
<dbReference type="GO" id="GO:0005886">
    <property type="term" value="C:plasma membrane"/>
    <property type="evidence" value="ECO:0007669"/>
    <property type="project" value="UniProtKB-SubCell"/>
</dbReference>
<evidence type="ECO:0000256" key="3">
    <source>
        <dbReference type="ARBA" id="ARBA00022448"/>
    </source>
</evidence>
<evidence type="ECO:0000256" key="11">
    <source>
        <dbReference type="SAM" id="Phobius"/>
    </source>
</evidence>
<keyword evidence="9 10" id="KW-0472">Membrane</keyword>
<accession>A0A432Z9G0</accession>
<name>A0A432Z9G0_9GAMM</name>
<dbReference type="InterPro" id="IPR049031">
    <property type="entry name" value="T2SSK_SAM-like_1st"/>
</dbReference>
<keyword evidence="15" id="KW-1185">Reference proteome</keyword>
<evidence type="ECO:0000256" key="8">
    <source>
        <dbReference type="ARBA" id="ARBA00022989"/>
    </source>
</evidence>
<protein>
    <recommendedName>
        <fullName evidence="10">Type II secretion system protein K</fullName>
    </recommendedName>
</protein>
<reference evidence="15" key="1">
    <citation type="journal article" date="2018" name="Front. Microbiol.">
        <title>Genome-Based Analysis Reveals the Taxonomy and Diversity of the Family Idiomarinaceae.</title>
        <authorList>
            <person name="Liu Y."/>
            <person name="Lai Q."/>
            <person name="Shao Z."/>
        </authorList>
    </citation>
    <scope>NUCLEOTIDE SEQUENCE [LARGE SCALE GENOMIC DNA]</scope>
    <source>
        <strain evidence="15">c121</strain>
    </source>
</reference>
<dbReference type="PANTHER" id="PTHR38831:SF1">
    <property type="entry name" value="TYPE II SECRETION SYSTEM PROTEIN K-RELATED"/>
    <property type="match status" value="1"/>
</dbReference>
<dbReference type="SUPFAM" id="SSF54523">
    <property type="entry name" value="Pili subunits"/>
    <property type="match status" value="1"/>
</dbReference>